<evidence type="ECO:0000313" key="1">
    <source>
        <dbReference type="EMBL" id="AMM44530.1"/>
    </source>
</evidence>
<dbReference type="Proteomes" id="UP000204546">
    <property type="component" value="Segment"/>
</dbReference>
<organism evidence="1 2">
    <name type="scientific">Arthrobacter phage BarretLemon</name>
    <dbReference type="NCBI Taxonomy" id="1796994"/>
    <lineage>
        <taxon>Viruses</taxon>
        <taxon>Duplodnaviria</taxon>
        <taxon>Heunggongvirae</taxon>
        <taxon>Uroviricota</taxon>
        <taxon>Caudoviricetes</taxon>
        <taxon>Berryhillviridae</taxon>
        <taxon>Marthavirus</taxon>
        <taxon>Marthavirus barretlemon</taxon>
    </lineage>
</organism>
<name>A0A140G795_9CAUD</name>
<sequence length="206" mass="22315">MLRSCPACTKRQAQLVDPKCPICQGRGVLQLGPAALAHNDAVVVSQAVAIALEAEARDIDLKLTRSDDRISPLRSTIRALQEAGVLDGFGISFPTTVHKAVDKSEDPEQLARQLTEVIIVDVDARLIDAPHCEYDIDDRPNAYGLPPLSANNHPSHLARVTDPAEVGGSTAEQVVTRAAQARRARVLVSAVPETLRIKQRNRKAQK</sequence>
<gene>
    <name evidence="1" type="primary">68</name>
    <name evidence="1" type="ORF">BARRETLEMON_68</name>
</gene>
<protein>
    <submittedName>
        <fullName evidence="1">Uncharacterized protein</fullName>
    </submittedName>
</protein>
<proteinExistence type="predicted"/>
<dbReference type="RefSeq" id="YP_009303137.1">
    <property type="nucleotide sequence ID" value="NC_031252.1"/>
</dbReference>
<dbReference type="EMBL" id="KU647629">
    <property type="protein sequence ID" value="AMM44530.1"/>
    <property type="molecule type" value="Genomic_DNA"/>
</dbReference>
<dbReference type="KEGG" id="vg:29125708"/>
<keyword evidence="2" id="KW-1185">Reference proteome</keyword>
<accession>A0A140G795</accession>
<reference evidence="2" key="1">
    <citation type="submission" date="2016-02" db="EMBL/GenBank/DDBJ databases">
        <authorList>
            <person name="Wen L."/>
            <person name="He K."/>
            <person name="Yang H."/>
        </authorList>
    </citation>
    <scope>NUCLEOTIDE SEQUENCE [LARGE SCALE GENOMIC DNA]</scope>
</reference>
<dbReference type="OrthoDB" id="11491at10239"/>
<dbReference type="GeneID" id="29125708"/>
<evidence type="ECO:0000313" key="2">
    <source>
        <dbReference type="Proteomes" id="UP000204546"/>
    </source>
</evidence>